<evidence type="ECO:0000256" key="1">
    <source>
        <dbReference type="ARBA" id="ARBA00004651"/>
    </source>
</evidence>
<keyword evidence="5 8" id="KW-0133">Cell shape</keyword>
<keyword evidence="8" id="KW-0997">Cell inner membrane</keyword>
<reference evidence="10 11" key="1">
    <citation type="submission" date="2015-05" db="EMBL/GenBank/DDBJ databases">
        <title>Complete genome sequence of a sulfur-oxidizing gammaproteobacterium strain HA5.</title>
        <authorList>
            <person name="Miura A."/>
            <person name="Kojima H."/>
            <person name="Fukui M."/>
        </authorList>
    </citation>
    <scope>NUCLEOTIDE SEQUENCE [LARGE SCALE GENOMIC DNA]</scope>
    <source>
        <strain evidence="10 11">HA5</strain>
    </source>
</reference>
<evidence type="ECO:0000256" key="4">
    <source>
        <dbReference type="ARBA" id="ARBA00022692"/>
    </source>
</evidence>
<evidence type="ECO:0000256" key="7">
    <source>
        <dbReference type="ARBA" id="ARBA00023136"/>
    </source>
</evidence>
<dbReference type="PANTHER" id="PTHR37484:SF1">
    <property type="entry name" value="ROD SHAPE-DETERMINING PROTEIN MRED"/>
    <property type="match status" value="1"/>
</dbReference>
<dbReference type="NCBIfam" id="TIGR03426">
    <property type="entry name" value="shape_MreD"/>
    <property type="match status" value="1"/>
</dbReference>
<proteinExistence type="inferred from homology"/>
<dbReference type="PIRSF" id="PIRSF018472">
    <property type="entry name" value="MreD_proteobac"/>
    <property type="match status" value="1"/>
</dbReference>
<evidence type="ECO:0000256" key="2">
    <source>
        <dbReference type="ARBA" id="ARBA00007776"/>
    </source>
</evidence>
<keyword evidence="4 9" id="KW-0812">Transmembrane</keyword>
<dbReference type="AlphaFoldDB" id="A0A1B4XCL2"/>
<dbReference type="InParanoid" id="A0A1B4XCL2"/>
<dbReference type="InterPro" id="IPR026034">
    <property type="entry name" value="MreD_proteobac"/>
</dbReference>
<keyword evidence="7 8" id="KW-0472">Membrane</keyword>
<evidence type="ECO:0000256" key="6">
    <source>
        <dbReference type="ARBA" id="ARBA00022989"/>
    </source>
</evidence>
<dbReference type="PANTHER" id="PTHR37484">
    <property type="entry name" value="ROD SHAPE-DETERMINING PROTEIN MRED"/>
    <property type="match status" value="1"/>
</dbReference>
<comment type="similarity">
    <text evidence="2 8">Belongs to the MreD family.</text>
</comment>
<dbReference type="GO" id="GO:0008360">
    <property type="term" value="P:regulation of cell shape"/>
    <property type="evidence" value="ECO:0007669"/>
    <property type="project" value="UniProtKB-UniRule"/>
</dbReference>
<accession>A0A1B4XCL2</accession>
<dbReference type="EMBL" id="AP014879">
    <property type="protein sequence ID" value="BAV32532.1"/>
    <property type="molecule type" value="Genomic_DNA"/>
</dbReference>
<comment type="subcellular location">
    <subcellularLocation>
        <location evidence="8">Cell inner membrane</location>
    </subcellularLocation>
    <subcellularLocation>
        <location evidence="1">Cell membrane</location>
        <topology evidence="1">Multi-pass membrane protein</topology>
    </subcellularLocation>
</comment>
<sequence length="163" mass="18281">MRLGPDGRRRVTLIGTFAAAVILAIMPFPVWAEPFRPDWVGLVLIYWCLAVPERVSVGTGWLMGFIQDILYGSLLGSNALAKSLTAFLAVRLHLQLRMFPRWQQAVSVLGLLVVNQLLVLWIRGAIGQAPETFSYWTPSIVGALLWPWLFVILRDLRRRGGIA</sequence>
<feature type="transmembrane region" description="Helical" evidence="9">
    <location>
        <begin position="69"/>
        <end position="90"/>
    </location>
</feature>
<gene>
    <name evidence="10" type="ORF">SCL_0210</name>
</gene>
<evidence type="ECO:0000256" key="5">
    <source>
        <dbReference type="ARBA" id="ARBA00022960"/>
    </source>
</evidence>
<dbReference type="GO" id="GO:0005886">
    <property type="term" value="C:plasma membrane"/>
    <property type="evidence" value="ECO:0007669"/>
    <property type="project" value="UniProtKB-SubCell"/>
</dbReference>
<evidence type="ECO:0000313" key="11">
    <source>
        <dbReference type="Proteomes" id="UP000243180"/>
    </source>
</evidence>
<dbReference type="RefSeq" id="WP_096359207.1">
    <property type="nucleotide sequence ID" value="NZ_AP014879.1"/>
</dbReference>
<keyword evidence="11" id="KW-1185">Reference proteome</keyword>
<name>A0A1B4XCL2_9GAMM</name>
<feature type="transmembrane region" description="Helical" evidence="9">
    <location>
        <begin position="134"/>
        <end position="153"/>
    </location>
</feature>
<dbReference type="InterPro" id="IPR007227">
    <property type="entry name" value="Cell_shape_determining_MreD"/>
</dbReference>
<protein>
    <recommendedName>
        <fullName evidence="8">Rod shape-determining protein MreD</fullName>
    </recommendedName>
</protein>
<evidence type="ECO:0000313" key="10">
    <source>
        <dbReference type="EMBL" id="BAV32532.1"/>
    </source>
</evidence>
<dbReference type="OrthoDB" id="6647425at2"/>
<evidence type="ECO:0000256" key="3">
    <source>
        <dbReference type="ARBA" id="ARBA00022475"/>
    </source>
</evidence>
<dbReference type="Pfam" id="PF04093">
    <property type="entry name" value="MreD"/>
    <property type="match status" value="1"/>
</dbReference>
<keyword evidence="6 9" id="KW-1133">Transmembrane helix</keyword>
<organism evidence="10 11">
    <name type="scientific">Sulfuricaulis limicola</name>
    <dbReference type="NCBI Taxonomy" id="1620215"/>
    <lineage>
        <taxon>Bacteria</taxon>
        <taxon>Pseudomonadati</taxon>
        <taxon>Pseudomonadota</taxon>
        <taxon>Gammaproteobacteria</taxon>
        <taxon>Acidiferrobacterales</taxon>
        <taxon>Acidiferrobacteraceae</taxon>
        <taxon>Sulfuricaulis</taxon>
    </lineage>
</organism>
<dbReference type="FunCoup" id="A0A1B4XCL2">
    <property type="interactions" value="101"/>
</dbReference>
<comment type="function">
    <text evidence="8">Involved in formation of the rod shape of the cell. May also contribute to regulation of formation of penicillin-binding proteins.</text>
</comment>
<feature type="transmembrane region" description="Helical" evidence="9">
    <location>
        <begin position="102"/>
        <end position="122"/>
    </location>
</feature>
<evidence type="ECO:0000256" key="8">
    <source>
        <dbReference type="PIRNR" id="PIRNR018472"/>
    </source>
</evidence>
<dbReference type="Proteomes" id="UP000243180">
    <property type="component" value="Chromosome"/>
</dbReference>
<keyword evidence="3 8" id="KW-1003">Cell membrane</keyword>
<dbReference type="KEGG" id="slim:SCL_0210"/>
<evidence type="ECO:0000256" key="9">
    <source>
        <dbReference type="SAM" id="Phobius"/>
    </source>
</evidence>